<proteinExistence type="predicted"/>
<dbReference type="EMBL" id="CP144747">
    <property type="protein sequence ID" value="WVZ62452.1"/>
    <property type="molecule type" value="Genomic_DNA"/>
</dbReference>
<name>A0AAQ3SXU1_PASNO</name>
<gene>
    <name evidence="1" type="ORF">U9M48_012202</name>
</gene>
<dbReference type="AlphaFoldDB" id="A0AAQ3SXU1"/>
<organism evidence="1 2">
    <name type="scientific">Paspalum notatum var. saurae</name>
    <dbReference type="NCBI Taxonomy" id="547442"/>
    <lineage>
        <taxon>Eukaryota</taxon>
        <taxon>Viridiplantae</taxon>
        <taxon>Streptophyta</taxon>
        <taxon>Embryophyta</taxon>
        <taxon>Tracheophyta</taxon>
        <taxon>Spermatophyta</taxon>
        <taxon>Magnoliopsida</taxon>
        <taxon>Liliopsida</taxon>
        <taxon>Poales</taxon>
        <taxon>Poaceae</taxon>
        <taxon>PACMAD clade</taxon>
        <taxon>Panicoideae</taxon>
        <taxon>Andropogonodae</taxon>
        <taxon>Paspaleae</taxon>
        <taxon>Paspalinae</taxon>
        <taxon>Paspalum</taxon>
    </lineage>
</organism>
<protein>
    <submittedName>
        <fullName evidence="1">Uncharacterized protein</fullName>
    </submittedName>
</protein>
<reference evidence="1 2" key="1">
    <citation type="submission" date="2024-02" db="EMBL/GenBank/DDBJ databases">
        <title>High-quality chromosome-scale genome assembly of Pensacola bahiagrass (Paspalum notatum Flugge var. saurae).</title>
        <authorList>
            <person name="Vega J.M."/>
            <person name="Podio M."/>
            <person name="Orjuela J."/>
            <person name="Siena L.A."/>
            <person name="Pessino S.C."/>
            <person name="Combes M.C."/>
            <person name="Mariac C."/>
            <person name="Albertini E."/>
            <person name="Pupilli F."/>
            <person name="Ortiz J.P.A."/>
            <person name="Leblanc O."/>
        </authorList>
    </citation>
    <scope>NUCLEOTIDE SEQUENCE [LARGE SCALE GENOMIC DNA]</scope>
    <source>
        <strain evidence="1">R1</strain>
        <tissue evidence="1">Leaf</tissue>
    </source>
</reference>
<accession>A0AAQ3SXU1</accession>
<evidence type="ECO:0000313" key="1">
    <source>
        <dbReference type="EMBL" id="WVZ62452.1"/>
    </source>
</evidence>
<keyword evidence="2" id="KW-1185">Reference proteome</keyword>
<sequence>MERRMQELGRTLEERGDRLEELWNWWVDPAGPVTVIDGSFLGPHSTQPRFRLYLANSISIHHEVRTEFALARPPGSRAARHAIHLEDRAEIRLPSPWYEL</sequence>
<dbReference type="Proteomes" id="UP001341281">
    <property type="component" value="Chromosome 03"/>
</dbReference>
<evidence type="ECO:0000313" key="2">
    <source>
        <dbReference type="Proteomes" id="UP001341281"/>
    </source>
</evidence>